<feature type="transmembrane region" description="Helical" evidence="1">
    <location>
        <begin position="279"/>
        <end position="304"/>
    </location>
</feature>
<keyword evidence="1" id="KW-0472">Membrane</keyword>
<reference evidence="3" key="1">
    <citation type="submission" date="2016-10" db="EMBL/GenBank/DDBJ databases">
        <authorList>
            <person name="Varghese N."/>
            <person name="Submissions S."/>
        </authorList>
    </citation>
    <scope>NUCLEOTIDE SEQUENCE [LARGE SCALE GENOMIC DNA]</scope>
    <source>
        <strain evidence="3">DSM 22017</strain>
    </source>
</reference>
<sequence>MITVFIRRVVPLLALAAALVLLVRIQDFPVVGSDTYLHLRLGEEFRSGWSLAHPGHLSVFDSAQWYPSQWLSQIVMSWTDDHVGIGGVIWLAGAFVIALPLAMYVACRRDVAPLPASLAAVIGTCAAAPGLSARPQVVSYLLILLVTVTWLATARDAKPRWWLVLVAWAWVPIHGMWLVGISIALATIVGMALTREHDLRVLGRLAAIPVLSALVPVLTPLGVHAYSTVVGVSDRNSELTEWGPPDFTSPNALVLLLMIVIVVVTALRSGPVDWPTVMVMGLAIAWGLFSVRTTIVAGVMLTPLVALSLQRIVPPVERIGRRELGAVLGMGAIALVALGLAASAKSDDRPVASWVDTRLDAMPDGTKVLNDWELGHYALWRHPQLQLVMHGYVDVFTVEELERNIGIASLAPDFVEQIDDLDVDYAMVDPDSRLGYALTDVLGWDVVEADDDYELLTPPRS</sequence>
<dbReference type="Proteomes" id="UP000198742">
    <property type="component" value="Unassembled WGS sequence"/>
</dbReference>
<keyword evidence="1" id="KW-1133">Transmembrane helix</keyword>
<protein>
    <recommendedName>
        <fullName evidence="4">Dolichyl-phosphate-mannose-protein mannosyltransferase</fullName>
    </recommendedName>
</protein>
<dbReference type="STRING" id="402596.SAMN04489844_4249"/>
<dbReference type="OrthoDB" id="3463714at2"/>
<feature type="transmembrane region" description="Helical" evidence="1">
    <location>
        <begin position="247"/>
        <end position="267"/>
    </location>
</feature>
<proteinExistence type="predicted"/>
<evidence type="ECO:0008006" key="4">
    <source>
        <dbReference type="Google" id="ProtNLM"/>
    </source>
</evidence>
<keyword evidence="3" id="KW-1185">Reference proteome</keyword>
<evidence type="ECO:0000256" key="1">
    <source>
        <dbReference type="SAM" id="Phobius"/>
    </source>
</evidence>
<evidence type="ECO:0000313" key="2">
    <source>
        <dbReference type="EMBL" id="SED35828.1"/>
    </source>
</evidence>
<accession>A0A1H5A1M3</accession>
<feature type="transmembrane region" description="Helical" evidence="1">
    <location>
        <begin position="85"/>
        <end position="107"/>
    </location>
</feature>
<dbReference type="AlphaFoldDB" id="A0A1H5A1M3"/>
<keyword evidence="1" id="KW-0812">Transmembrane</keyword>
<dbReference type="EMBL" id="FNRT01000002">
    <property type="protein sequence ID" value="SED35828.1"/>
    <property type="molecule type" value="Genomic_DNA"/>
</dbReference>
<organism evidence="2 3">
    <name type="scientific">Nocardioides exalbidus</name>
    <dbReference type="NCBI Taxonomy" id="402596"/>
    <lineage>
        <taxon>Bacteria</taxon>
        <taxon>Bacillati</taxon>
        <taxon>Actinomycetota</taxon>
        <taxon>Actinomycetes</taxon>
        <taxon>Propionibacteriales</taxon>
        <taxon>Nocardioidaceae</taxon>
        <taxon>Nocardioides</taxon>
    </lineage>
</organism>
<feature type="transmembrane region" description="Helical" evidence="1">
    <location>
        <begin position="161"/>
        <end position="193"/>
    </location>
</feature>
<gene>
    <name evidence="2" type="ORF">SAMN04489844_4249</name>
</gene>
<dbReference type="RefSeq" id="WP_090971827.1">
    <property type="nucleotide sequence ID" value="NZ_FNRT01000002.1"/>
</dbReference>
<feature type="transmembrane region" description="Helical" evidence="1">
    <location>
        <begin position="137"/>
        <end position="155"/>
    </location>
</feature>
<feature type="transmembrane region" description="Helical" evidence="1">
    <location>
        <begin position="324"/>
        <end position="344"/>
    </location>
</feature>
<name>A0A1H5A1M3_9ACTN</name>
<feature type="transmembrane region" description="Helical" evidence="1">
    <location>
        <begin position="205"/>
        <end position="227"/>
    </location>
</feature>
<evidence type="ECO:0000313" key="3">
    <source>
        <dbReference type="Proteomes" id="UP000198742"/>
    </source>
</evidence>